<proteinExistence type="predicted"/>
<sequence>MDVTTTWVFLAAAGCVPAALGIHTLATGRIIILSKRRRAKLRPRPYGLSQLLMGLCLVLRPLSSVVTSPLSALYYVVLFASVGCLVAALCFLMAAMIPQDPP</sequence>
<accession>A0A1I0LLH8</accession>
<dbReference type="STRING" id="568860.SAMN05421811_11984"/>
<keyword evidence="1" id="KW-1133">Transmembrane helix</keyword>
<dbReference type="EMBL" id="FOHX01000019">
    <property type="protein sequence ID" value="SEU41600.1"/>
    <property type="molecule type" value="Genomic_DNA"/>
</dbReference>
<keyword evidence="1" id="KW-0472">Membrane</keyword>
<dbReference type="Proteomes" id="UP000199361">
    <property type="component" value="Unassembled WGS sequence"/>
</dbReference>
<evidence type="ECO:0000313" key="2">
    <source>
        <dbReference type="EMBL" id="SEU41600.1"/>
    </source>
</evidence>
<keyword evidence="1" id="KW-0812">Transmembrane</keyword>
<name>A0A1I0LLH8_9ACTN</name>
<evidence type="ECO:0000256" key="1">
    <source>
        <dbReference type="SAM" id="Phobius"/>
    </source>
</evidence>
<reference evidence="2 3" key="1">
    <citation type="submission" date="2016-10" db="EMBL/GenBank/DDBJ databases">
        <authorList>
            <person name="de Groot N.N."/>
        </authorList>
    </citation>
    <scope>NUCLEOTIDE SEQUENCE [LARGE SCALE GENOMIC DNA]</scope>
    <source>
        <strain evidence="2 3">CGMCC 4.5598</strain>
    </source>
</reference>
<organism evidence="2 3">
    <name type="scientific">Nonomuraea wenchangensis</name>
    <dbReference type="NCBI Taxonomy" id="568860"/>
    <lineage>
        <taxon>Bacteria</taxon>
        <taxon>Bacillati</taxon>
        <taxon>Actinomycetota</taxon>
        <taxon>Actinomycetes</taxon>
        <taxon>Streptosporangiales</taxon>
        <taxon>Streptosporangiaceae</taxon>
        <taxon>Nonomuraea</taxon>
    </lineage>
</organism>
<evidence type="ECO:0000313" key="3">
    <source>
        <dbReference type="Proteomes" id="UP000199361"/>
    </source>
</evidence>
<keyword evidence="3" id="KW-1185">Reference proteome</keyword>
<protein>
    <submittedName>
        <fullName evidence="2">Uncharacterized protein</fullName>
    </submittedName>
</protein>
<feature type="transmembrane region" description="Helical" evidence="1">
    <location>
        <begin position="6"/>
        <end position="26"/>
    </location>
</feature>
<gene>
    <name evidence="2" type="ORF">SAMN05421811_11984</name>
</gene>
<dbReference type="AlphaFoldDB" id="A0A1I0LLH8"/>
<feature type="transmembrane region" description="Helical" evidence="1">
    <location>
        <begin position="72"/>
        <end position="97"/>
    </location>
</feature>
<dbReference type="RefSeq" id="WP_091092114.1">
    <property type="nucleotide sequence ID" value="NZ_FOHX01000019.1"/>
</dbReference>